<organism evidence="1">
    <name type="scientific">marine metagenome</name>
    <dbReference type="NCBI Taxonomy" id="408172"/>
    <lineage>
        <taxon>unclassified sequences</taxon>
        <taxon>metagenomes</taxon>
        <taxon>ecological metagenomes</taxon>
    </lineage>
</organism>
<reference evidence="1" key="1">
    <citation type="submission" date="2018-05" db="EMBL/GenBank/DDBJ databases">
        <authorList>
            <person name="Lanie J.A."/>
            <person name="Ng W.-L."/>
            <person name="Kazmierczak K.M."/>
            <person name="Andrzejewski T.M."/>
            <person name="Davidsen T.M."/>
            <person name="Wayne K.J."/>
            <person name="Tettelin H."/>
            <person name="Glass J.I."/>
            <person name="Rusch D."/>
            <person name="Podicherti R."/>
            <person name="Tsui H.-C.T."/>
            <person name="Winkler M.E."/>
        </authorList>
    </citation>
    <scope>NUCLEOTIDE SEQUENCE</scope>
</reference>
<feature type="non-terminal residue" evidence="1">
    <location>
        <position position="60"/>
    </location>
</feature>
<evidence type="ECO:0000313" key="1">
    <source>
        <dbReference type="EMBL" id="SVD84658.1"/>
    </source>
</evidence>
<dbReference type="AlphaFoldDB" id="A0A382YQ68"/>
<protein>
    <submittedName>
        <fullName evidence="1">Uncharacterized protein</fullName>
    </submittedName>
</protein>
<name>A0A382YQ68_9ZZZZ</name>
<gene>
    <name evidence="1" type="ORF">METZ01_LOCUS437512</name>
</gene>
<accession>A0A382YQ68</accession>
<proteinExistence type="predicted"/>
<dbReference type="EMBL" id="UINC01177169">
    <property type="protein sequence ID" value="SVD84658.1"/>
    <property type="molecule type" value="Genomic_DNA"/>
</dbReference>
<sequence length="60" mass="6978">MISWSFIRNEVALIQWDYKEFLDSKIDTIKDSGDFGSELTTANHNELKDMFAFNYTGPII</sequence>